<sequence>MSEVYDKIAALLDNGAQFINNETVPGKGDSLVLHAPATGAVMGTFGEATGDQVDTAVSAAQCAFATWRKTTPKERADLLLRLADRIEHASGYLSQLESLNCGKPLQSVIGDEIPACADVLRFFAGACRTQQAPVSGEYLDSHTSMIRREPLGVVASIAPWNYPLMMAIWKIAPAIAAGNTVVLKPSEMTPLTTLALASLIAEILPPGVVNIVNGRGHSVGAALVQHPLVRMVSLTGDVGTGSKILGMASARITKTHLELGGKAPVIAFGDADVDRLAACIGDFAFYNAGQDCTAPCRLYVQGSIYDEVVARISAAASGISVGMPAAPDTKMGALISDAQRDRVESFVDRAVATGHIEVTAGGRRLDLPGYFYSPTVLAGALQADEIVQKEVFGPVVSVTRFDEEDEVVAWANDSDYGLASSVWTTNVARAMRVSADLQYGCTWVNTHFNLVSEMPHGGMKVSGYGKDLSAYALEDYSCVRHVMIAH</sequence>
<dbReference type="Gene3D" id="3.40.605.10">
    <property type="entry name" value="Aldehyde Dehydrogenase, Chain A, domain 1"/>
    <property type="match status" value="1"/>
</dbReference>
<evidence type="ECO:0000313" key="7">
    <source>
        <dbReference type="Proteomes" id="UP000494261"/>
    </source>
</evidence>
<dbReference type="NCBIfam" id="NF010000">
    <property type="entry name" value="PRK13473.1"/>
    <property type="match status" value="1"/>
</dbReference>
<dbReference type="CDD" id="cd07092">
    <property type="entry name" value="ALDH_ABALDH-YdcW"/>
    <property type="match status" value="1"/>
</dbReference>
<comment type="similarity">
    <text evidence="4">Belongs to the aldehyde dehydrogenase family.</text>
</comment>
<keyword evidence="1 4" id="KW-0560">Oxidoreductase</keyword>
<keyword evidence="2" id="KW-0520">NAD</keyword>
<proteinExistence type="inferred from homology"/>
<dbReference type="PROSITE" id="PS00687">
    <property type="entry name" value="ALDEHYDE_DEHYDR_GLU"/>
    <property type="match status" value="1"/>
</dbReference>
<evidence type="ECO:0000256" key="2">
    <source>
        <dbReference type="ARBA" id="ARBA00023027"/>
    </source>
</evidence>
<evidence type="ECO:0000313" key="6">
    <source>
        <dbReference type="EMBL" id="VWB26492.1"/>
    </source>
</evidence>
<dbReference type="EMBL" id="CABVQC010000004">
    <property type="protein sequence ID" value="VWB26492.1"/>
    <property type="molecule type" value="Genomic_DNA"/>
</dbReference>
<evidence type="ECO:0000259" key="5">
    <source>
        <dbReference type="Pfam" id="PF00171"/>
    </source>
</evidence>
<protein>
    <submittedName>
        <fullName evidence="6">Gamma-aminobutyraldehyde dehydrogenase</fullName>
    </submittedName>
</protein>
<gene>
    <name evidence="6" type="ORF">BLA13014_00972</name>
</gene>
<dbReference type="Proteomes" id="UP000494261">
    <property type="component" value="Unassembled WGS sequence"/>
</dbReference>
<evidence type="ECO:0000256" key="1">
    <source>
        <dbReference type="ARBA" id="ARBA00023002"/>
    </source>
</evidence>
<dbReference type="FunFam" id="3.40.309.10:FF:000010">
    <property type="entry name" value="Gamma-aminobutyraldehyde dehydrogenase"/>
    <property type="match status" value="1"/>
</dbReference>
<name>A0A6P2I6Z4_9BURK</name>
<dbReference type="InterPro" id="IPR015590">
    <property type="entry name" value="Aldehyde_DH_dom"/>
</dbReference>
<dbReference type="Gene3D" id="3.40.309.10">
    <property type="entry name" value="Aldehyde Dehydrogenase, Chain A, domain 2"/>
    <property type="match status" value="1"/>
</dbReference>
<dbReference type="GO" id="GO:0004030">
    <property type="term" value="F:aldehyde dehydrogenase [NAD(P)+] activity"/>
    <property type="evidence" value="ECO:0007669"/>
    <property type="project" value="UniProtKB-ARBA"/>
</dbReference>
<dbReference type="InterPro" id="IPR029510">
    <property type="entry name" value="Ald_DH_CS_GLU"/>
</dbReference>
<evidence type="ECO:0000256" key="3">
    <source>
        <dbReference type="PROSITE-ProRule" id="PRU10007"/>
    </source>
</evidence>
<reference evidence="6 7" key="1">
    <citation type="submission" date="2019-09" db="EMBL/GenBank/DDBJ databases">
        <authorList>
            <person name="Depoorter E."/>
        </authorList>
    </citation>
    <scope>NUCLEOTIDE SEQUENCE [LARGE SCALE GENOMIC DNA]</scope>
    <source>
        <strain evidence="6">LMG 13014</strain>
    </source>
</reference>
<dbReference type="PANTHER" id="PTHR11699">
    <property type="entry name" value="ALDEHYDE DEHYDROGENASE-RELATED"/>
    <property type="match status" value="1"/>
</dbReference>
<evidence type="ECO:0000256" key="4">
    <source>
        <dbReference type="RuleBase" id="RU003345"/>
    </source>
</evidence>
<dbReference type="FunFam" id="3.40.605.10:FF:000001">
    <property type="entry name" value="Aldehyde dehydrogenase 1"/>
    <property type="match status" value="1"/>
</dbReference>
<dbReference type="InterPro" id="IPR016163">
    <property type="entry name" value="Ald_DH_C"/>
</dbReference>
<dbReference type="Pfam" id="PF00171">
    <property type="entry name" value="Aldedh"/>
    <property type="match status" value="1"/>
</dbReference>
<dbReference type="SUPFAM" id="SSF53720">
    <property type="entry name" value="ALDH-like"/>
    <property type="match status" value="1"/>
</dbReference>
<dbReference type="InterPro" id="IPR016161">
    <property type="entry name" value="Ald_DH/histidinol_DH"/>
</dbReference>
<feature type="domain" description="Aldehyde dehydrogenase" evidence="5">
    <location>
        <begin position="30"/>
        <end position="482"/>
    </location>
</feature>
<dbReference type="InterPro" id="IPR015657">
    <property type="entry name" value="Aminobutyraldehyde_DH"/>
</dbReference>
<feature type="active site" evidence="3">
    <location>
        <position position="258"/>
    </location>
</feature>
<dbReference type="RefSeq" id="WP_175021472.1">
    <property type="nucleotide sequence ID" value="NZ_CABVQC010000004.1"/>
</dbReference>
<accession>A0A6P2I6Z4</accession>
<dbReference type="InterPro" id="IPR016162">
    <property type="entry name" value="Ald_DH_N"/>
</dbReference>
<dbReference type="AlphaFoldDB" id="A0A6P2I6Z4"/>
<organism evidence="6 7">
    <name type="scientific">Burkholderia aenigmatica</name>
    <dbReference type="NCBI Taxonomy" id="2015348"/>
    <lineage>
        <taxon>Bacteria</taxon>
        <taxon>Pseudomonadati</taxon>
        <taxon>Pseudomonadota</taxon>
        <taxon>Betaproteobacteria</taxon>
        <taxon>Burkholderiales</taxon>
        <taxon>Burkholderiaceae</taxon>
        <taxon>Burkholderia</taxon>
        <taxon>Burkholderia cepacia complex</taxon>
    </lineage>
</organism>